<accession>A0A6J6MNF1</accession>
<reference evidence="2" key="1">
    <citation type="submission" date="2020-05" db="EMBL/GenBank/DDBJ databases">
        <authorList>
            <person name="Chiriac C."/>
            <person name="Salcher M."/>
            <person name="Ghai R."/>
            <person name="Kavagutti S V."/>
        </authorList>
    </citation>
    <scope>NUCLEOTIDE SEQUENCE</scope>
</reference>
<evidence type="ECO:0000259" key="1">
    <source>
        <dbReference type="PROSITE" id="PS51664"/>
    </source>
</evidence>
<dbReference type="InterPro" id="IPR035985">
    <property type="entry name" value="Ubiquitin-activating_enz"/>
</dbReference>
<organism evidence="2">
    <name type="scientific">freshwater metagenome</name>
    <dbReference type="NCBI Taxonomy" id="449393"/>
    <lineage>
        <taxon>unclassified sequences</taxon>
        <taxon>metagenomes</taxon>
        <taxon>ecological metagenomes</taxon>
    </lineage>
</organism>
<evidence type="ECO:0000313" key="2">
    <source>
        <dbReference type="EMBL" id="CAB4674434.1"/>
    </source>
</evidence>
<dbReference type="SUPFAM" id="SSF69572">
    <property type="entry name" value="Activating enzymes of the ubiquitin-like proteins"/>
    <property type="match status" value="1"/>
</dbReference>
<dbReference type="InterPro" id="IPR003776">
    <property type="entry name" value="YcaO-like_dom"/>
</dbReference>
<gene>
    <name evidence="2" type="ORF">UFOPK2310_00805</name>
</gene>
<dbReference type="NCBIfam" id="TIGR03882">
    <property type="entry name" value="cyclo_dehyd_2"/>
    <property type="match status" value="1"/>
</dbReference>
<dbReference type="Gene3D" id="3.90.930.60">
    <property type="match status" value="1"/>
</dbReference>
<dbReference type="EMBL" id="CAEZWW010000085">
    <property type="protein sequence ID" value="CAB4674434.1"/>
    <property type="molecule type" value="Genomic_DNA"/>
</dbReference>
<dbReference type="GO" id="GO:0008641">
    <property type="term" value="F:ubiquitin-like modifier activating enzyme activity"/>
    <property type="evidence" value="ECO:0007669"/>
    <property type="project" value="InterPro"/>
</dbReference>
<name>A0A6J6MNF1_9ZZZZ</name>
<proteinExistence type="predicted"/>
<dbReference type="PANTHER" id="PTHR37809:SF1">
    <property type="entry name" value="RIBOSOMAL PROTEIN S12 METHYLTHIOTRANSFERASE ACCESSORY FACTOR YCAO"/>
    <property type="match status" value="1"/>
</dbReference>
<dbReference type="PROSITE" id="PS51664">
    <property type="entry name" value="YCAO"/>
    <property type="match status" value="1"/>
</dbReference>
<dbReference type="Gene3D" id="3.30.1330.230">
    <property type="match status" value="1"/>
</dbReference>
<dbReference type="Pfam" id="PF02624">
    <property type="entry name" value="YcaO"/>
    <property type="match status" value="1"/>
</dbReference>
<dbReference type="InterPro" id="IPR027624">
    <property type="entry name" value="TOMM_cyclo_SagD"/>
</dbReference>
<feature type="domain" description="YcaO" evidence="1">
    <location>
        <begin position="403"/>
        <end position="779"/>
    </location>
</feature>
<protein>
    <submittedName>
        <fullName evidence="2">Unannotated protein</fullName>
    </submittedName>
</protein>
<dbReference type="PANTHER" id="PTHR37809">
    <property type="entry name" value="RIBOSOMAL PROTEIN S12 METHYLTHIOTRANSFERASE ACCESSORY FACTOR YCAO"/>
    <property type="match status" value="1"/>
</dbReference>
<dbReference type="AlphaFoldDB" id="A0A6J6MNF1"/>
<dbReference type="NCBIfam" id="TIGR03604">
    <property type="entry name" value="TOMM_cyclo_SagD"/>
    <property type="match status" value="1"/>
</dbReference>
<dbReference type="Gene3D" id="3.30.160.660">
    <property type="match status" value="1"/>
</dbReference>
<sequence>MGAVSQFGGEKKVNVRCFSSYDWKVTIELIPLWQPQSRTIIVPPEEIYLITDGDEQVLTGELFTALAPHIDGRATVAEITTKMLAEGSATEQEVPAAIQILMEHGFVVDASEVDGPLDVYRMWWRDHISTDVSQTLVAVVGVGDVPTTDIRESISAHGLGIADDLALASVVVVIADDYLNPDIESVAQAAYDLGTPVLLANICGVRPSIGPWLGAPGPCWDCLAVRLQFNRQVEKRLLGEGERMGPIAKGWTPTTLAHAGGEIALELLRTFAGRPHASAHQDPAISLMTIIDHLNGDRSYHHVVRRPQCETCGEPLTLENAPVEIVLESGALDAKDDGSYRRLTPQQTLDTYGHQVSRVTGVVEHLQRTNLDNDVTHVVESGVNLATVKKGAKVCGFRQNAGGKGTTPEQARAGALAEAIERYAATYAGDEPSMVTSMTKLGELAIDPRSCLLFSDNQYDTREEWNASRNGKHVIPKRFDPDLEMPWSPIWSLTEQRRVWLPTSYTFYNYVGEYPRNGCSSDSNGNAAGTSIEDAILQGFFELVERDAVSTWWYNGINRPGVDIDAYATTYDDPYFNRLRSHYSEVLDRDIWALDVTSDLGIPAFVAASKARTGLPRILLGFGAHRDPRGALLRSLTEMNQMLGMIASMEAHGAPTELDLSKPEVNWWYTPTMEQHPYVLPDPTLPLTKPTDHAHDWNTDGKANVEKVVTLLADHGMTMSVANMTKPDIGMPVVKVVVPGIRHFWPRFAPGRLYEVPVKMGWRDTALTELELNPTPIFW</sequence>
<dbReference type="Gene3D" id="3.30.40.250">
    <property type="match status" value="1"/>
</dbReference>
<dbReference type="InterPro" id="IPR022291">
    <property type="entry name" value="Bacteriocin_synth_cyclodeHase"/>
</dbReference>
<dbReference type="NCBIfam" id="TIGR00702">
    <property type="entry name" value="YcaO-type kinase domain"/>
    <property type="match status" value="1"/>
</dbReference>
<dbReference type="Gene3D" id="3.40.50.720">
    <property type="entry name" value="NAD(P)-binding Rossmann-like Domain"/>
    <property type="match status" value="1"/>
</dbReference>